<reference evidence="2 3" key="1">
    <citation type="submission" date="2021-03" db="EMBL/GenBank/DDBJ databases">
        <title>Genomic Encyclopedia of Type Strains, Phase IV (KMG-IV): sequencing the most valuable type-strain genomes for metagenomic binning, comparative biology and taxonomic classification.</title>
        <authorList>
            <person name="Goeker M."/>
        </authorList>
    </citation>
    <scope>NUCLEOTIDE SEQUENCE [LARGE SCALE GENOMIC DNA]</scope>
    <source>
        <strain evidence="2 3">DSM 25609</strain>
    </source>
</reference>
<keyword evidence="1" id="KW-1133">Transmembrane helix</keyword>
<proteinExistence type="predicted"/>
<feature type="transmembrane region" description="Helical" evidence="1">
    <location>
        <begin position="160"/>
        <end position="182"/>
    </location>
</feature>
<comment type="caution">
    <text evidence="2">The sequence shown here is derived from an EMBL/GenBank/DDBJ whole genome shotgun (WGS) entry which is preliminary data.</text>
</comment>
<dbReference type="InterPro" id="IPR038750">
    <property type="entry name" value="YczE/YyaS-like"/>
</dbReference>
<evidence type="ECO:0000313" key="3">
    <source>
        <dbReference type="Proteomes" id="UP001519345"/>
    </source>
</evidence>
<keyword evidence="1" id="KW-0812">Transmembrane</keyword>
<evidence type="ECO:0000256" key="1">
    <source>
        <dbReference type="SAM" id="Phobius"/>
    </source>
</evidence>
<keyword evidence="1" id="KW-0472">Membrane</keyword>
<name>A0ABS4IKM4_9BACI</name>
<protein>
    <submittedName>
        <fullName evidence="2">Membrane protein YczE</fullName>
    </submittedName>
</protein>
<dbReference type="Pfam" id="PF19700">
    <property type="entry name" value="DUF6198"/>
    <property type="match status" value="1"/>
</dbReference>
<dbReference type="Proteomes" id="UP001519345">
    <property type="component" value="Unassembled WGS sequence"/>
</dbReference>
<evidence type="ECO:0000313" key="2">
    <source>
        <dbReference type="EMBL" id="MBP1970569.1"/>
    </source>
</evidence>
<feature type="transmembrane region" description="Helical" evidence="1">
    <location>
        <begin position="103"/>
        <end position="124"/>
    </location>
</feature>
<dbReference type="PANTHER" id="PTHR40078:SF1">
    <property type="entry name" value="INTEGRAL MEMBRANE PROTEIN"/>
    <property type="match status" value="1"/>
</dbReference>
<dbReference type="PANTHER" id="PTHR40078">
    <property type="entry name" value="INTEGRAL MEMBRANE PROTEIN-RELATED"/>
    <property type="match status" value="1"/>
</dbReference>
<feature type="transmembrane region" description="Helical" evidence="1">
    <location>
        <begin position="48"/>
        <end position="68"/>
    </location>
</feature>
<keyword evidence="3" id="KW-1185">Reference proteome</keyword>
<sequence>MIHMMRWFFFVIGIMFFSLGISIAIKVQHLGIHPWDVLNVALFERVGLSIGSWAIIISGVLIIVSWILDKSYIKSGTFFNAFLVGAFVDLFLWVDFLPNATHAWPDILIILSGIVIMGLGGGMYNAAGVGSGPRDGFMLSISDKLNAPISRVRIVTESSVLVLGLVLGGPVFWFTFIFTFIQSPLFQFSYYKFGSLITAIESNFLKRKEQYSKTSV</sequence>
<organism evidence="2 3">
    <name type="scientific">Virgibacillus natechei</name>
    <dbReference type="NCBI Taxonomy" id="1216297"/>
    <lineage>
        <taxon>Bacteria</taxon>
        <taxon>Bacillati</taxon>
        <taxon>Bacillota</taxon>
        <taxon>Bacilli</taxon>
        <taxon>Bacillales</taxon>
        <taxon>Bacillaceae</taxon>
        <taxon>Virgibacillus</taxon>
    </lineage>
</organism>
<dbReference type="EMBL" id="JAGGKX010000014">
    <property type="protein sequence ID" value="MBP1970569.1"/>
    <property type="molecule type" value="Genomic_DNA"/>
</dbReference>
<feature type="transmembrane region" description="Helical" evidence="1">
    <location>
        <begin position="77"/>
        <end position="97"/>
    </location>
</feature>
<gene>
    <name evidence="2" type="ORF">J2Z83_002690</name>
</gene>
<accession>A0ABS4IKM4</accession>